<sequence>MKPLEFEDGAIQVDATIVANGLGIEPTLLLERLREGKITSLCERGIDADSGRYRLTFFSENRRFSLTVDESGIIIQRSTIDFGQLPLPASARKPG</sequence>
<keyword evidence="1" id="KW-0614">Plasmid</keyword>
<dbReference type="Pfam" id="PF20132">
    <property type="entry name" value="DUF6522"/>
    <property type="match status" value="1"/>
</dbReference>
<evidence type="ECO:0000313" key="1">
    <source>
        <dbReference type="EMBL" id="ATQ70897.1"/>
    </source>
</evidence>
<keyword evidence="2" id="KW-1185">Reference proteome</keyword>
<protein>
    <submittedName>
        <fullName evidence="1">Uncharacterized protein</fullName>
    </submittedName>
</protein>
<accession>A0A2D2D7B5</accession>
<dbReference type="RefSeq" id="WP_099832111.1">
    <property type="nucleotide sequence ID" value="NZ_CP023739.1"/>
</dbReference>
<reference evidence="2" key="1">
    <citation type="submission" date="2017-10" db="EMBL/GenBank/DDBJ databases">
        <title>Completed PacBio SMRT sequence of Methylosinus trichosporium OB3b reveals presence of a third large plasmid.</title>
        <authorList>
            <person name="Charles T.C."/>
            <person name="Lynch M.D.J."/>
            <person name="Heil J.R."/>
            <person name="Cheng J."/>
        </authorList>
    </citation>
    <scope>NUCLEOTIDE SEQUENCE [LARGE SCALE GENOMIC DNA]</scope>
    <source>
        <strain evidence="2">OB3b</strain>
        <plasmid evidence="2">pob3b2</plasmid>
    </source>
</reference>
<proteinExistence type="predicted"/>
<evidence type="ECO:0000313" key="2">
    <source>
        <dbReference type="Proteomes" id="UP000230709"/>
    </source>
</evidence>
<gene>
    <name evidence="1" type="ORF">CQW49_22835</name>
</gene>
<organism evidence="1 2">
    <name type="scientific">Methylosinus trichosporium (strain ATCC 35070 / NCIMB 11131 / UNIQEM 75 / OB3b)</name>
    <dbReference type="NCBI Taxonomy" id="595536"/>
    <lineage>
        <taxon>Bacteria</taxon>
        <taxon>Pseudomonadati</taxon>
        <taxon>Pseudomonadota</taxon>
        <taxon>Alphaproteobacteria</taxon>
        <taxon>Hyphomicrobiales</taxon>
        <taxon>Methylocystaceae</taxon>
        <taxon>Methylosinus</taxon>
    </lineage>
</organism>
<dbReference type="InterPro" id="IPR045389">
    <property type="entry name" value="DUF6522"/>
</dbReference>
<name>A0A2D2D7B5_METT3</name>
<geneLocation type="plasmid" evidence="2">
    <name>pob3b2</name>
</geneLocation>
<dbReference type="Proteomes" id="UP000230709">
    <property type="component" value="Plasmid pOB3b2"/>
</dbReference>
<dbReference type="AlphaFoldDB" id="A0A2D2D7B5"/>
<dbReference type="KEGG" id="mtw:CQW49_22835"/>
<dbReference type="EMBL" id="CP023739">
    <property type="protein sequence ID" value="ATQ70897.1"/>
    <property type="molecule type" value="Genomic_DNA"/>
</dbReference>